<feature type="compositionally biased region" description="Pro residues" evidence="6">
    <location>
        <begin position="449"/>
        <end position="460"/>
    </location>
</feature>
<comment type="subcellular location">
    <subcellularLocation>
        <location evidence="1">Cell membrane</location>
        <topology evidence="1">Multi-pass membrane protein</topology>
    </subcellularLocation>
</comment>
<feature type="region of interest" description="Disordered" evidence="6">
    <location>
        <begin position="445"/>
        <end position="469"/>
    </location>
</feature>
<feature type="transmembrane region" description="Helical" evidence="7">
    <location>
        <begin position="7"/>
        <end position="30"/>
    </location>
</feature>
<feature type="transmembrane region" description="Helical" evidence="7">
    <location>
        <begin position="50"/>
        <end position="66"/>
    </location>
</feature>
<feature type="transmembrane region" description="Helical" evidence="7">
    <location>
        <begin position="292"/>
        <end position="315"/>
    </location>
</feature>
<feature type="transmembrane region" description="Helical" evidence="7">
    <location>
        <begin position="136"/>
        <end position="155"/>
    </location>
</feature>
<keyword evidence="4 7" id="KW-1133">Transmembrane helix</keyword>
<feature type="transmembrane region" description="Helical" evidence="7">
    <location>
        <begin position="358"/>
        <end position="379"/>
    </location>
</feature>
<evidence type="ECO:0000259" key="8">
    <source>
        <dbReference type="PROSITE" id="PS50850"/>
    </source>
</evidence>
<dbReference type="PANTHER" id="PTHR42718:SF9">
    <property type="entry name" value="MAJOR FACILITATOR SUPERFAMILY MULTIDRUG TRANSPORTER MFSC"/>
    <property type="match status" value="1"/>
</dbReference>
<reference evidence="9 10" key="1">
    <citation type="submission" date="2018-03" db="EMBL/GenBank/DDBJ databases">
        <title>Genomic Encyclopedia of Type Strains, Phase III (KMG-III): the genomes of soil and plant-associated and newly described type strains.</title>
        <authorList>
            <person name="Whitman W."/>
        </authorList>
    </citation>
    <scope>NUCLEOTIDE SEQUENCE [LARGE SCALE GENOMIC DNA]</scope>
    <source>
        <strain evidence="9 10">CGMCC 1.12484</strain>
    </source>
</reference>
<protein>
    <submittedName>
        <fullName evidence="9">EmrB/QacA subfamily drug resistance transporter</fullName>
    </submittedName>
</protein>
<dbReference type="GO" id="GO:0005886">
    <property type="term" value="C:plasma membrane"/>
    <property type="evidence" value="ECO:0007669"/>
    <property type="project" value="UniProtKB-SubCell"/>
</dbReference>
<name>A0A2T0VIY0_9MICO</name>
<proteinExistence type="predicted"/>
<dbReference type="Proteomes" id="UP000237983">
    <property type="component" value="Unassembled WGS sequence"/>
</dbReference>
<feature type="domain" description="Major facilitator superfamily (MFS) profile" evidence="8">
    <location>
        <begin position="8"/>
        <end position="447"/>
    </location>
</feature>
<evidence type="ECO:0000256" key="6">
    <source>
        <dbReference type="SAM" id="MobiDB-lite"/>
    </source>
</evidence>
<dbReference type="OrthoDB" id="7375466at2"/>
<evidence type="ECO:0000256" key="3">
    <source>
        <dbReference type="ARBA" id="ARBA00022692"/>
    </source>
</evidence>
<feature type="transmembrane region" description="Helical" evidence="7">
    <location>
        <begin position="225"/>
        <end position="241"/>
    </location>
</feature>
<dbReference type="Pfam" id="PF07690">
    <property type="entry name" value="MFS_1"/>
    <property type="match status" value="1"/>
</dbReference>
<organism evidence="9 10">
    <name type="scientific">Glaciihabitans tibetensis</name>
    <dbReference type="NCBI Taxonomy" id="1266600"/>
    <lineage>
        <taxon>Bacteria</taxon>
        <taxon>Bacillati</taxon>
        <taxon>Actinomycetota</taxon>
        <taxon>Actinomycetes</taxon>
        <taxon>Micrococcales</taxon>
        <taxon>Microbacteriaceae</taxon>
        <taxon>Glaciihabitans</taxon>
    </lineage>
</organism>
<sequence>MNRQQRLVLTIAVLASFVAFLDGSVINVALPAISDELGGGLTVQQWVVDAYLITLGSLILLAGSLSDVVGRILILRIGLIGFGVTSVLCAVSPTPELLIVSRGLQGVAGALLVPSSLALILSSFRGAAQAKAIGQWTAWTSSAFLAGPLLGGLFVDYLSWRWVFAINVVPIAVTVWLLIVLGQRDTRVAGSRIDFLGAALCVLGLGGPVFALIEQANYGWGSPAVYLPFTLGLACFAGFLWRQRVAAQPLMPLSLFTVRNFWVGNLATVLVYGALSLGGFVLVLFLQQVAGFPATLAALALLPMTILNIALSSSFGTFAGKFGPRRFMAAGPIIAGLGYLLMLGAGEDLNYWTQILPGVLLFGLGLSITVAPLTSAILGSISPAQSGIGSAINNAVSRVAGLIAIALAGVIVGESFDVDGFHRGLIVTAVLLILGGIVSALGIRDSRPATPPHDPRPVPAEPRSAEPQP</sequence>
<feature type="transmembrane region" description="Helical" evidence="7">
    <location>
        <begin position="391"/>
        <end position="412"/>
    </location>
</feature>
<evidence type="ECO:0000256" key="7">
    <source>
        <dbReference type="SAM" id="Phobius"/>
    </source>
</evidence>
<comment type="caution">
    <text evidence="9">The sequence shown here is derived from an EMBL/GenBank/DDBJ whole genome shotgun (WGS) entry which is preliminary data.</text>
</comment>
<keyword evidence="3 7" id="KW-0812">Transmembrane</keyword>
<evidence type="ECO:0000256" key="2">
    <source>
        <dbReference type="ARBA" id="ARBA00022448"/>
    </source>
</evidence>
<dbReference type="CDD" id="cd17321">
    <property type="entry name" value="MFS_MMR_MDR_like"/>
    <property type="match status" value="1"/>
</dbReference>
<feature type="transmembrane region" description="Helical" evidence="7">
    <location>
        <begin position="193"/>
        <end position="213"/>
    </location>
</feature>
<dbReference type="RefSeq" id="WP_106209105.1">
    <property type="nucleotide sequence ID" value="NZ_PVTL01000001.1"/>
</dbReference>
<feature type="transmembrane region" description="Helical" evidence="7">
    <location>
        <begin position="327"/>
        <end position="346"/>
    </location>
</feature>
<accession>A0A2T0VIY0</accession>
<dbReference type="InterPro" id="IPR020846">
    <property type="entry name" value="MFS_dom"/>
</dbReference>
<evidence type="ECO:0000313" key="10">
    <source>
        <dbReference type="Proteomes" id="UP000237983"/>
    </source>
</evidence>
<keyword evidence="2" id="KW-0813">Transport</keyword>
<dbReference type="Gene3D" id="1.20.1250.20">
    <property type="entry name" value="MFS general substrate transporter like domains"/>
    <property type="match status" value="1"/>
</dbReference>
<feature type="transmembrane region" description="Helical" evidence="7">
    <location>
        <begin position="106"/>
        <end position="124"/>
    </location>
</feature>
<dbReference type="GO" id="GO:0022857">
    <property type="term" value="F:transmembrane transporter activity"/>
    <property type="evidence" value="ECO:0007669"/>
    <property type="project" value="InterPro"/>
</dbReference>
<feature type="transmembrane region" description="Helical" evidence="7">
    <location>
        <begin position="73"/>
        <end position="94"/>
    </location>
</feature>
<evidence type="ECO:0000256" key="4">
    <source>
        <dbReference type="ARBA" id="ARBA00022989"/>
    </source>
</evidence>
<keyword evidence="10" id="KW-1185">Reference proteome</keyword>
<dbReference type="EMBL" id="PVTL01000001">
    <property type="protein sequence ID" value="PRY70172.1"/>
    <property type="molecule type" value="Genomic_DNA"/>
</dbReference>
<evidence type="ECO:0000256" key="1">
    <source>
        <dbReference type="ARBA" id="ARBA00004651"/>
    </source>
</evidence>
<feature type="transmembrane region" description="Helical" evidence="7">
    <location>
        <begin position="424"/>
        <end position="443"/>
    </location>
</feature>
<feature type="transmembrane region" description="Helical" evidence="7">
    <location>
        <begin position="262"/>
        <end position="286"/>
    </location>
</feature>
<dbReference type="InterPro" id="IPR036259">
    <property type="entry name" value="MFS_trans_sf"/>
</dbReference>
<evidence type="ECO:0000256" key="5">
    <source>
        <dbReference type="ARBA" id="ARBA00023136"/>
    </source>
</evidence>
<dbReference type="Gene3D" id="1.20.1720.10">
    <property type="entry name" value="Multidrug resistance protein D"/>
    <property type="match status" value="1"/>
</dbReference>
<evidence type="ECO:0000313" key="9">
    <source>
        <dbReference type="EMBL" id="PRY70172.1"/>
    </source>
</evidence>
<dbReference type="PANTHER" id="PTHR42718">
    <property type="entry name" value="MAJOR FACILITATOR SUPERFAMILY MULTIDRUG TRANSPORTER MFSC"/>
    <property type="match status" value="1"/>
</dbReference>
<dbReference type="AlphaFoldDB" id="A0A2T0VIY0"/>
<feature type="transmembrane region" description="Helical" evidence="7">
    <location>
        <begin position="161"/>
        <end position="181"/>
    </location>
</feature>
<gene>
    <name evidence="9" type="ORF">B0I08_101300</name>
</gene>
<dbReference type="SUPFAM" id="SSF103473">
    <property type="entry name" value="MFS general substrate transporter"/>
    <property type="match status" value="1"/>
</dbReference>
<dbReference type="InterPro" id="IPR011701">
    <property type="entry name" value="MFS"/>
</dbReference>
<keyword evidence="5 7" id="KW-0472">Membrane</keyword>
<dbReference type="PROSITE" id="PS50850">
    <property type="entry name" value="MFS"/>
    <property type="match status" value="1"/>
</dbReference>